<sequence length="82" mass="9086">MRFDTRVRLTDPLNARQLDVLRWIADGCPDGVMSGDSHKLTARALESRRLVVVTKRKGCWSAAVTNTGHYYLTVVGRDVGVG</sequence>
<name>A0A9W6VFQ8_9PSEU</name>
<comment type="caution">
    <text evidence="1">The sequence shown here is derived from an EMBL/GenBank/DDBJ whole genome shotgun (WGS) entry which is preliminary data.</text>
</comment>
<dbReference type="Proteomes" id="UP001165136">
    <property type="component" value="Unassembled WGS sequence"/>
</dbReference>
<gene>
    <name evidence="1" type="ORF">Atai01_13650</name>
</gene>
<accession>A0A9W6VFQ8</accession>
<evidence type="ECO:0000313" key="2">
    <source>
        <dbReference type="Proteomes" id="UP001165136"/>
    </source>
</evidence>
<proteinExistence type="predicted"/>
<reference evidence="1" key="1">
    <citation type="submission" date="2023-03" db="EMBL/GenBank/DDBJ databases">
        <title>Amycolatopsis taiwanensis NBRC 103393.</title>
        <authorList>
            <person name="Ichikawa N."/>
            <person name="Sato H."/>
            <person name="Tonouchi N."/>
        </authorList>
    </citation>
    <scope>NUCLEOTIDE SEQUENCE</scope>
    <source>
        <strain evidence="1">NBRC 103393</strain>
    </source>
</reference>
<dbReference type="EMBL" id="BSTI01000003">
    <property type="protein sequence ID" value="GLY64746.1"/>
    <property type="molecule type" value="Genomic_DNA"/>
</dbReference>
<evidence type="ECO:0000313" key="1">
    <source>
        <dbReference type="EMBL" id="GLY64746.1"/>
    </source>
</evidence>
<keyword evidence="2" id="KW-1185">Reference proteome</keyword>
<dbReference type="AlphaFoldDB" id="A0A9W6VFQ8"/>
<protein>
    <submittedName>
        <fullName evidence="1">Uncharacterized protein</fullName>
    </submittedName>
</protein>
<organism evidence="1 2">
    <name type="scientific">Amycolatopsis taiwanensis</name>
    <dbReference type="NCBI Taxonomy" id="342230"/>
    <lineage>
        <taxon>Bacteria</taxon>
        <taxon>Bacillati</taxon>
        <taxon>Actinomycetota</taxon>
        <taxon>Actinomycetes</taxon>
        <taxon>Pseudonocardiales</taxon>
        <taxon>Pseudonocardiaceae</taxon>
        <taxon>Amycolatopsis</taxon>
    </lineage>
</organism>